<dbReference type="GO" id="GO:0016757">
    <property type="term" value="F:glycosyltransferase activity"/>
    <property type="evidence" value="ECO:0007669"/>
    <property type="project" value="UniProtKB-KW"/>
</dbReference>
<evidence type="ECO:0000259" key="1">
    <source>
        <dbReference type="Pfam" id="PF12500"/>
    </source>
</evidence>
<dbReference type="InterPro" id="IPR041688">
    <property type="entry name" value="PRTase_2"/>
</dbReference>
<organism evidence="3 4">
    <name type="scientific">Metabacillus mangrovi</name>
    <dbReference type="NCBI Taxonomy" id="1491830"/>
    <lineage>
        <taxon>Bacteria</taxon>
        <taxon>Bacillati</taxon>
        <taxon>Bacillota</taxon>
        <taxon>Bacilli</taxon>
        <taxon>Bacillales</taxon>
        <taxon>Bacillaceae</taxon>
        <taxon>Metabacillus</taxon>
    </lineage>
</organism>
<reference evidence="3 4" key="1">
    <citation type="journal article" date="2017" name="Int. J. Syst. Evol. Microbiol.">
        <title>Bacillus mangrovi sp. nov., isolated from a sediment sample from a mangrove forest.</title>
        <authorList>
            <person name="Gupta V."/>
            <person name="Singh P.K."/>
            <person name="Korpole S."/>
            <person name="Tanuku N.R.S."/>
            <person name="Pinnaka A.K."/>
        </authorList>
    </citation>
    <scope>NUCLEOTIDE SEQUENCE [LARGE SCALE GENOMIC DNA]</scope>
    <source>
        <strain evidence="3 4">KCTC 33872</strain>
    </source>
</reference>
<evidence type="ECO:0000313" key="4">
    <source>
        <dbReference type="Proteomes" id="UP000434639"/>
    </source>
</evidence>
<dbReference type="Gene3D" id="3.40.50.2020">
    <property type="match status" value="1"/>
</dbReference>
<comment type="caution">
    <text evidence="3">The sequence shown here is derived from an EMBL/GenBank/DDBJ whole genome shotgun (WGS) entry which is preliminary data.</text>
</comment>
<sequence>MGARINKKRSFLFVSKVLGKHLAVSPKVPLLAGAALAAQYMEQVHGAVHPAKQELKEAIVAGEAGELLLEAVQQHSFTLPDPAVFIGFAETATALGHAMFNSFGNARFLHTTREEVEELRSAINFEEEHSHATSHRCYAGTEFFDHPYPIILVDDESTTGKTALNIIESIQEVFPRREYAIVTLLDWRTDEHREAFREAEKVHGIVIREISLLSGSMRAEGDSIEEVPEAEPNRLSAGESQVFAHTLEAGSGYETEWSSKGDPSAAPHYLSVTGRFGMDSAMQEKAGSFISRAAAELTGKRKGSRTLCLGTGEFMYIPMRIASEMGEGILYHSTTRSPIHSVRKKGYPISSKFSYPSPEHRDVRHFFYNVEPGMYDEVFVFMEREALEEDLQPMLAHLTSAVPIVQLVYFCRRKGDSHAS</sequence>
<accession>A0A7X2V672</accession>
<dbReference type="EMBL" id="WMIB01000024">
    <property type="protein sequence ID" value="MTH55200.1"/>
    <property type="molecule type" value="Genomic_DNA"/>
</dbReference>
<keyword evidence="3" id="KW-0808">Transferase</keyword>
<protein>
    <submittedName>
        <fullName evidence="3">Adenine/guanine phosphoribosyltransferase</fullName>
    </submittedName>
</protein>
<dbReference type="Pfam" id="PF15609">
    <property type="entry name" value="PRTase_2"/>
    <property type="match status" value="1"/>
</dbReference>
<name>A0A7X2V672_9BACI</name>
<evidence type="ECO:0000313" key="3">
    <source>
        <dbReference type="EMBL" id="MTH55200.1"/>
    </source>
</evidence>
<feature type="domain" description="TRSP" evidence="1">
    <location>
        <begin position="273"/>
        <end position="398"/>
    </location>
</feature>
<dbReference type="OrthoDB" id="56827at2"/>
<proteinExistence type="predicted"/>
<dbReference type="InterPro" id="IPR022537">
    <property type="entry name" value="TRSP_dom"/>
</dbReference>
<dbReference type="PIRSF" id="PIRSF020967">
    <property type="entry name" value="UCP020967"/>
    <property type="match status" value="1"/>
</dbReference>
<dbReference type="Proteomes" id="UP000434639">
    <property type="component" value="Unassembled WGS sequence"/>
</dbReference>
<dbReference type="InterPro" id="IPR011214">
    <property type="entry name" value="UCP020967"/>
</dbReference>
<dbReference type="InterPro" id="IPR029057">
    <property type="entry name" value="PRTase-like"/>
</dbReference>
<gene>
    <name evidence="3" type="ORF">GKZ89_17515</name>
</gene>
<feature type="domain" description="Orotate phosphoribosyltransferase-like" evidence="2">
    <location>
        <begin position="1"/>
        <end position="215"/>
    </location>
</feature>
<dbReference type="CDD" id="cd06223">
    <property type="entry name" value="PRTases_typeI"/>
    <property type="match status" value="1"/>
</dbReference>
<keyword evidence="3" id="KW-0328">Glycosyltransferase</keyword>
<dbReference type="Pfam" id="PF12500">
    <property type="entry name" value="TRSP"/>
    <property type="match status" value="1"/>
</dbReference>
<evidence type="ECO:0000259" key="2">
    <source>
        <dbReference type="Pfam" id="PF15609"/>
    </source>
</evidence>
<dbReference type="SUPFAM" id="SSF53271">
    <property type="entry name" value="PRTase-like"/>
    <property type="match status" value="1"/>
</dbReference>
<dbReference type="InterPro" id="IPR000836">
    <property type="entry name" value="PRTase_dom"/>
</dbReference>
<keyword evidence="4" id="KW-1185">Reference proteome</keyword>
<dbReference type="AlphaFoldDB" id="A0A7X2V672"/>